<dbReference type="Gene3D" id="1.10.3720.10">
    <property type="entry name" value="MetI-like"/>
    <property type="match status" value="1"/>
</dbReference>
<dbReference type="Proteomes" id="UP001321582">
    <property type="component" value="Chromosome"/>
</dbReference>
<dbReference type="EMBL" id="AP027059">
    <property type="protein sequence ID" value="BDU49645.1"/>
    <property type="molecule type" value="Genomic_DNA"/>
</dbReference>
<organism evidence="9 10">
    <name type="scientific">Haliovirga abyssi</name>
    <dbReference type="NCBI Taxonomy" id="2996794"/>
    <lineage>
        <taxon>Bacteria</taxon>
        <taxon>Fusobacteriati</taxon>
        <taxon>Fusobacteriota</taxon>
        <taxon>Fusobacteriia</taxon>
        <taxon>Fusobacteriales</taxon>
        <taxon>Haliovirgaceae</taxon>
        <taxon>Haliovirga</taxon>
    </lineage>
</organism>
<dbReference type="InterPro" id="IPR000515">
    <property type="entry name" value="MetI-like"/>
</dbReference>
<dbReference type="PANTHER" id="PTHR43386">
    <property type="entry name" value="OLIGOPEPTIDE TRANSPORT SYSTEM PERMEASE PROTEIN APPC"/>
    <property type="match status" value="1"/>
</dbReference>
<evidence type="ECO:0000313" key="9">
    <source>
        <dbReference type="EMBL" id="BDU49645.1"/>
    </source>
</evidence>
<dbReference type="GO" id="GO:0055085">
    <property type="term" value="P:transmembrane transport"/>
    <property type="evidence" value="ECO:0007669"/>
    <property type="project" value="InterPro"/>
</dbReference>
<accession>A0AAU9D8Q4</accession>
<evidence type="ECO:0000313" key="10">
    <source>
        <dbReference type="Proteomes" id="UP001321582"/>
    </source>
</evidence>
<dbReference type="AlphaFoldDB" id="A0AAU9D8Q4"/>
<sequence length="307" mass="34690">MKNLDFTLVGKNLEESEKIYKPSLTYWKDVWRRLKQNKAAMFFLVSLVVLIIMAIIGPYLNKYDFREQHLDWQYKFWDKASFEKGFFFGTDDFGRDMFTRIWEGGRISFTIAFVVVFIEGVVGTLYGGIAGYFGGKIDFYMMRFVEIMMAVPSIIYIILLMVVMGAGVNTIIIAMGLTTWMVMAMIVRGEVIKIKQQEFVMASVALGASSFRIILRHLIPNAMGQIIVRLTLDIPSAIFTEAFLSFIGIGVPAPIASWGSLANNGYQLLAVAPHLFILPALFISFTTMAFNIVGDALRDAMDPKLRK</sequence>
<feature type="domain" description="ABC transmembrane type-1" evidence="8">
    <location>
        <begin position="105"/>
        <end position="294"/>
    </location>
</feature>
<keyword evidence="4 7" id="KW-0812">Transmembrane</keyword>
<feature type="transmembrane region" description="Helical" evidence="7">
    <location>
        <begin position="107"/>
        <end position="133"/>
    </location>
</feature>
<dbReference type="GO" id="GO:0005886">
    <property type="term" value="C:plasma membrane"/>
    <property type="evidence" value="ECO:0007669"/>
    <property type="project" value="UniProtKB-SubCell"/>
</dbReference>
<evidence type="ECO:0000256" key="5">
    <source>
        <dbReference type="ARBA" id="ARBA00022989"/>
    </source>
</evidence>
<protein>
    <submittedName>
        <fullName evidence="9">Diguanylate cyclase</fullName>
    </submittedName>
</protein>
<comment type="subcellular location">
    <subcellularLocation>
        <location evidence="1 7">Cell membrane</location>
        <topology evidence="1 7">Multi-pass membrane protein</topology>
    </subcellularLocation>
</comment>
<feature type="transmembrane region" description="Helical" evidence="7">
    <location>
        <begin position="39"/>
        <end position="60"/>
    </location>
</feature>
<feature type="transmembrane region" description="Helical" evidence="7">
    <location>
        <begin position="236"/>
        <end position="255"/>
    </location>
</feature>
<comment type="similarity">
    <text evidence="7">Belongs to the binding-protein-dependent transport system permease family.</text>
</comment>
<keyword evidence="5 7" id="KW-1133">Transmembrane helix</keyword>
<keyword evidence="3" id="KW-1003">Cell membrane</keyword>
<evidence type="ECO:0000256" key="2">
    <source>
        <dbReference type="ARBA" id="ARBA00022448"/>
    </source>
</evidence>
<dbReference type="PANTHER" id="PTHR43386:SF22">
    <property type="entry name" value="OLIGOPEPTIDE TRANSPORT SYSTEM PERMEASE PROTEIN OPPC"/>
    <property type="match status" value="1"/>
</dbReference>
<keyword evidence="2 7" id="KW-0813">Transport</keyword>
<evidence type="ECO:0000256" key="6">
    <source>
        <dbReference type="ARBA" id="ARBA00023136"/>
    </source>
</evidence>
<evidence type="ECO:0000259" key="8">
    <source>
        <dbReference type="PROSITE" id="PS50928"/>
    </source>
</evidence>
<evidence type="ECO:0000256" key="7">
    <source>
        <dbReference type="RuleBase" id="RU363032"/>
    </source>
</evidence>
<dbReference type="RefSeq" id="WP_307904594.1">
    <property type="nucleotide sequence ID" value="NZ_AP027059.1"/>
</dbReference>
<dbReference type="Pfam" id="PF00528">
    <property type="entry name" value="BPD_transp_1"/>
    <property type="match status" value="1"/>
</dbReference>
<reference evidence="9 10" key="1">
    <citation type="submission" date="2022-11" db="EMBL/GenBank/DDBJ databases">
        <title>Haliovirga abyssi gen. nov., sp. nov., a mesophilic fermentative bacterium isolated from the Iheya North hydrothermal field and the proposal of Haliovirgaceae fam. nov.</title>
        <authorList>
            <person name="Miyazaki U."/>
            <person name="Tame A."/>
            <person name="Miyazaki J."/>
            <person name="Takai K."/>
            <person name="Sawayama S."/>
            <person name="Kitajima M."/>
            <person name="Okamoto A."/>
            <person name="Nakagawa S."/>
        </authorList>
    </citation>
    <scope>NUCLEOTIDE SEQUENCE [LARGE SCALE GENOMIC DNA]</scope>
    <source>
        <strain evidence="9 10">IC12</strain>
    </source>
</reference>
<dbReference type="KEGG" id="haby:HLVA_02140"/>
<feature type="transmembrane region" description="Helical" evidence="7">
    <location>
        <begin position="154"/>
        <end position="187"/>
    </location>
</feature>
<dbReference type="InterPro" id="IPR050366">
    <property type="entry name" value="BP-dependent_transpt_permease"/>
</dbReference>
<proteinExistence type="inferred from homology"/>
<evidence type="ECO:0000256" key="3">
    <source>
        <dbReference type="ARBA" id="ARBA00022475"/>
    </source>
</evidence>
<keyword evidence="6 7" id="KW-0472">Membrane</keyword>
<dbReference type="SUPFAM" id="SSF161098">
    <property type="entry name" value="MetI-like"/>
    <property type="match status" value="1"/>
</dbReference>
<dbReference type="InterPro" id="IPR035906">
    <property type="entry name" value="MetI-like_sf"/>
</dbReference>
<evidence type="ECO:0000256" key="1">
    <source>
        <dbReference type="ARBA" id="ARBA00004651"/>
    </source>
</evidence>
<keyword evidence="10" id="KW-1185">Reference proteome</keyword>
<dbReference type="Pfam" id="PF12911">
    <property type="entry name" value="OppC_N"/>
    <property type="match status" value="1"/>
</dbReference>
<dbReference type="InterPro" id="IPR025966">
    <property type="entry name" value="OppC_N"/>
</dbReference>
<dbReference type="PROSITE" id="PS50928">
    <property type="entry name" value="ABC_TM1"/>
    <property type="match status" value="1"/>
</dbReference>
<gene>
    <name evidence="9" type="primary">oppC</name>
    <name evidence="9" type="ORF">HLVA_02140</name>
</gene>
<name>A0AAU9D8Q4_9FUSO</name>
<dbReference type="CDD" id="cd06261">
    <property type="entry name" value="TM_PBP2"/>
    <property type="match status" value="1"/>
</dbReference>
<feature type="transmembrane region" description="Helical" evidence="7">
    <location>
        <begin position="275"/>
        <end position="297"/>
    </location>
</feature>
<evidence type="ECO:0000256" key="4">
    <source>
        <dbReference type="ARBA" id="ARBA00022692"/>
    </source>
</evidence>